<evidence type="ECO:0000313" key="2">
    <source>
        <dbReference type="EMBL" id="MCO6044090.1"/>
    </source>
</evidence>
<dbReference type="PANTHER" id="PTHR36966">
    <property type="entry name" value="REP-ASSOCIATED TYROSINE TRANSPOSASE"/>
    <property type="match status" value="1"/>
</dbReference>
<dbReference type="SUPFAM" id="SSF143422">
    <property type="entry name" value="Transposase IS200-like"/>
    <property type="match status" value="1"/>
</dbReference>
<organism evidence="2 3">
    <name type="scientific">Aeoliella straminimaris</name>
    <dbReference type="NCBI Taxonomy" id="2954799"/>
    <lineage>
        <taxon>Bacteria</taxon>
        <taxon>Pseudomonadati</taxon>
        <taxon>Planctomycetota</taxon>
        <taxon>Planctomycetia</taxon>
        <taxon>Pirellulales</taxon>
        <taxon>Lacipirellulaceae</taxon>
        <taxon>Aeoliella</taxon>
    </lineage>
</organism>
<dbReference type="Gene3D" id="3.30.70.1290">
    <property type="entry name" value="Transposase IS200-like"/>
    <property type="match status" value="1"/>
</dbReference>
<dbReference type="InterPro" id="IPR052715">
    <property type="entry name" value="RAYT_transposase"/>
</dbReference>
<keyword evidence="3" id="KW-1185">Reference proteome</keyword>
<sequence length="170" mass="20133">MPKRQIYDQEQHAQFVTFSCYHRRRLLDCEPLRDALIESLAEKITKYSGICSGYVIVPDHVHAIVWFEAKGELSRFMKSWRQSTSQELKRMLRGVAPEYAKIIPPADLLWQPRYHPFNVYSQKKAEEKLDYMHKNPVTAGLVERAVDWKWSSARHYLLNEPNVVPLEWIF</sequence>
<dbReference type="Proteomes" id="UP001155241">
    <property type="component" value="Unassembled WGS sequence"/>
</dbReference>
<dbReference type="Pfam" id="PF01797">
    <property type="entry name" value="Y1_Tnp"/>
    <property type="match status" value="1"/>
</dbReference>
<evidence type="ECO:0000313" key="3">
    <source>
        <dbReference type="Proteomes" id="UP001155241"/>
    </source>
</evidence>
<feature type="domain" description="Transposase IS200-like" evidence="1">
    <location>
        <begin position="9"/>
        <end position="135"/>
    </location>
</feature>
<dbReference type="PANTHER" id="PTHR36966:SF1">
    <property type="entry name" value="REP-ASSOCIATED TYROSINE TRANSPOSASE"/>
    <property type="match status" value="1"/>
</dbReference>
<dbReference type="GO" id="GO:0006313">
    <property type="term" value="P:DNA transposition"/>
    <property type="evidence" value="ECO:0007669"/>
    <property type="project" value="InterPro"/>
</dbReference>
<dbReference type="InterPro" id="IPR036515">
    <property type="entry name" value="Transposase_17_sf"/>
</dbReference>
<name>A0A9X2F837_9BACT</name>
<dbReference type="SMART" id="SM01321">
    <property type="entry name" value="Y1_Tnp"/>
    <property type="match status" value="1"/>
</dbReference>
<accession>A0A9X2F837</accession>
<evidence type="ECO:0000259" key="1">
    <source>
        <dbReference type="SMART" id="SM01321"/>
    </source>
</evidence>
<dbReference type="AlphaFoldDB" id="A0A9X2F837"/>
<protein>
    <submittedName>
        <fullName evidence="2">Transposase</fullName>
    </submittedName>
</protein>
<reference evidence="2" key="1">
    <citation type="submission" date="2022-06" db="EMBL/GenBank/DDBJ databases">
        <title>Aeoliella straminimaris, a novel planctomycete from sediments.</title>
        <authorList>
            <person name="Vitorino I.R."/>
            <person name="Lage O.M."/>
        </authorList>
    </citation>
    <scope>NUCLEOTIDE SEQUENCE</scope>
    <source>
        <strain evidence="2">ICT_H6.2</strain>
    </source>
</reference>
<dbReference type="GO" id="GO:0043565">
    <property type="term" value="F:sequence-specific DNA binding"/>
    <property type="evidence" value="ECO:0007669"/>
    <property type="project" value="TreeGrafter"/>
</dbReference>
<dbReference type="EMBL" id="JAMXLR010000033">
    <property type="protein sequence ID" value="MCO6044090.1"/>
    <property type="molecule type" value="Genomic_DNA"/>
</dbReference>
<comment type="caution">
    <text evidence="2">The sequence shown here is derived from an EMBL/GenBank/DDBJ whole genome shotgun (WGS) entry which is preliminary data.</text>
</comment>
<proteinExistence type="predicted"/>
<dbReference type="GO" id="GO:0004803">
    <property type="term" value="F:transposase activity"/>
    <property type="evidence" value="ECO:0007669"/>
    <property type="project" value="InterPro"/>
</dbReference>
<dbReference type="InterPro" id="IPR002686">
    <property type="entry name" value="Transposase_17"/>
</dbReference>
<dbReference type="NCBIfam" id="NF047646">
    <property type="entry name" value="REP_Tyr_transpos"/>
    <property type="match status" value="1"/>
</dbReference>
<gene>
    <name evidence="2" type="ORF">NG895_09230</name>
</gene>